<evidence type="ECO:0000259" key="3">
    <source>
        <dbReference type="Pfam" id="PF13628"/>
    </source>
</evidence>
<name>A0A8J3J9N6_9ACTN</name>
<feature type="transmembrane region" description="Helical" evidence="1">
    <location>
        <begin position="218"/>
        <end position="238"/>
    </location>
</feature>
<comment type="caution">
    <text evidence="4">The sequence shown here is derived from an EMBL/GenBank/DDBJ whole genome shotgun (WGS) entry which is preliminary data.</text>
</comment>
<keyword evidence="2" id="KW-0732">Signal</keyword>
<proteinExistence type="predicted"/>
<keyword evidence="1" id="KW-1133">Transmembrane helix</keyword>
<evidence type="ECO:0000313" key="5">
    <source>
        <dbReference type="Proteomes" id="UP000601223"/>
    </source>
</evidence>
<organism evidence="4 5">
    <name type="scientific">Catellatospora bangladeshensis</name>
    <dbReference type="NCBI Taxonomy" id="310355"/>
    <lineage>
        <taxon>Bacteria</taxon>
        <taxon>Bacillati</taxon>
        <taxon>Actinomycetota</taxon>
        <taxon>Actinomycetes</taxon>
        <taxon>Micromonosporales</taxon>
        <taxon>Micromonosporaceae</taxon>
        <taxon>Catellatospora</taxon>
    </lineage>
</organism>
<evidence type="ECO:0000313" key="4">
    <source>
        <dbReference type="EMBL" id="GIF78719.1"/>
    </source>
</evidence>
<protein>
    <recommendedName>
        <fullName evidence="3">DUF4142 domain-containing protein</fullName>
    </recommendedName>
</protein>
<dbReference type="EMBL" id="BONF01000001">
    <property type="protein sequence ID" value="GIF78719.1"/>
    <property type="molecule type" value="Genomic_DNA"/>
</dbReference>
<feature type="domain" description="DUF4142" evidence="3">
    <location>
        <begin position="50"/>
        <end position="180"/>
    </location>
</feature>
<dbReference type="Proteomes" id="UP000601223">
    <property type="component" value="Unassembled WGS sequence"/>
</dbReference>
<reference evidence="4 5" key="1">
    <citation type="submission" date="2021-01" db="EMBL/GenBank/DDBJ databases">
        <title>Whole genome shotgun sequence of Catellatospora bangladeshensis NBRC 107357.</title>
        <authorList>
            <person name="Komaki H."/>
            <person name="Tamura T."/>
        </authorList>
    </citation>
    <scope>NUCLEOTIDE SEQUENCE [LARGE SCALE GENOMIC DNA]</scope>
    <source>
        <strain evidence="4 5">NBRC 107357</strain>
    </source>
</reference>
<feature type="chain" id="PRO_5039260230" description="DUF4142 domain-containing protein" evidence="2">
    <location>
        <begin position="26"/>
        <end position="241"/>
    </location>
</feature>
<keyword evidence="5" id="KW-1185">Reference proteome</keyword>
<feature type="signal peptide" evidence="2">
    <location>
        <begin position="1"/>
        <end position="25"/>
    </location>
</feature>
<gene>
    <name evidence="4" type="ORF">Cba03nite_00680</name>
</gene>
<dbReference type="InterPro" id="IPR025419">
    <property type="entry name" value="DUF4142"/>
</dbReference>
<dbReference type="PANTHER" id="PTHR38593">
    <property type="entry name" value="BLR2558 PROTEIN"/>
    <property type="match status" value="1"/>
</dbReference>
<keyword evidence="1" id="KW-0472">Membrane</keyword>
<evidence type="ECO:0000256" key="1">
    <source>
        <dbReference type="SAM" id="Phobius"/>
    </source>
</evidence>
<dbReference type="AlphaFoldDB" id="A0A8J3J9N6"/>
<evidence type="ECO:0000256" key="2">
    <source>
        <dbReference type="SAM" id="SignalP"/>
    </source>
</evidence>
<dbReference type="RefSeq" id="WP_203740303.1">
    <property type="nucleotide sequence ID" value="NZ_BONF01000001.1"/>
</dbReference>
<keyword evidence="1" id="KW-0812">Transmembrane</keyword>
<sequence>MNTGHLFRAAALAAAVLLALGPVAAAQPAAAADDLPPGWSLNEFGPLGPADRDLLVRVRLAGLWEAPAGQQAQERAGDQRIKDIGHHLMTDHLKLDVEVRRVAAKLGVALPDKPSPEQQGWLDEFSALRGDAYDRVWVARLRAAHGKVFGVVAGVRAGTRNQVIREFAQQAVTVVMKHMTLLESSGLVDYGSLPTAPAPAAAPVPAARNRVGGPPQPLIWLVLVAALAVGTVTAARVWRPR</sequence>
<accession>A0A8J3J9N6</accession>
<dbReference type="Pfam" id="PF13628">
    <property type="entry name" value="DUF4142"/>
    <property type="match status" value="1"/>
</dbReference>
<dbReference type="PANTHER" id="PTHR38593:SF1">
    <property type="entry name" value="BLR2558 PROTEIN"/>
    <property type="match status" value="1"/>
</dbReference>